<evidence type="ECO:0000256" key="1">
    <source>
        <dbReference type="SAM" id="Phobius"/>
    </source>
</evidence>
<organism evidence="2 3">
    <name type="scientific">Rhizobium aouanii</name>
    <dbReference type="NCBI Taxonomy" id="3118145"/>
    <lineage>
        <taxon>Bacteria</taxon>
        <taxon>Pseudomonadati</taxon>
        <taxon>Pseudomonadota</taxon>
        <taxon>Alphaproteobacteria</taxon>
        <taxon>Hyphomicrobiales</taxon>
        <taxon>Rhizobiaceae</taxon>
        <taxon>Rhizobium/Agrobacterium group</taxon>
        <taxon>Rhizobium</taxon>
    </lineage>
</organism>
<name>A0ABU8CV58_9HYPH</name>
<feature type="transmembrane region" description="Helical" evidence="1">
    <location>
        <begin position="202"/>
        <end position="220"/>
    </location>
</feature>
<reference evidence="2 3" key="1">
    <citation type="submission" date="2024-01" db="EMBL/GenBank/DDBJ databases">
        <title>Draft genome sequences of three bacterial strains isolated from Acacia saligna represent a potential new species within the genus Rhizobium.</title>
        <authorList>
            <person name="Tambong J.T."/>
            <person name="Mnasri B."/>
        </authorList>
    </citation>
    <scope>NUCLEOTIDE SEQUENCE [LARGE SCALE GENOMIC DNA]</scope>
    <source>
        <strain evidence="2 3">1AS12I</strain>
    </source>
</reference>
<evidence type="ECO:0000313" key="3">
    <source>
        <dbReference type="Proteomes" id="UP001531129"/>
    </source>
</evidence>
<keyword evidence="1" id="KW-1133">Transmembrane helix</keyword>
<dbReference type="Proteomes" id="UP001531129">
    <property type="component" value="Unassembled WGS sequence"/>
</dbReference>
<gene>
    <name evidence="2" type="ORF">V8Q02_31780</name>
</gene>
<accession>A0ABU8CV58</accession>
<protein>
    <submittedName>
        <fullName evidence="2">Uncharacterized protein</fullName>
    </submittedName>
</protein>
<evidence type="ECO:0000313" key="2">
    <source>
        <dbReference type="EMBL" id="MEI1252544.1"/>
    </source>
</evidence>
<keyword evidence="3" id="KW-1185">Reference proteome</keyword>
<comment type="caution">
    <text evidence="2">The sequence shown here is derived from an EMBL/GenBank/DDBJ whole genome shotgun (WGS) entry which is preliminary data.</text>
</comment>
<sequence length="427" mass="45509">MADLQKIASTSSIDLQPVGPLSERDHARLVDCLSQAIGADAASLLAEPVTNRDGSQSDWYSRRRGAAQPLSALDETQAEALRTKLGEIEQQIEGLAARLSASPHPDDRSMASALQNALIVPGEGFIYAVDGWPVLTAWGFTHARKPGYRGGLSKIAPLKPERPSLGSPARYVEPAAQAEPVAVAQQGQVIERLRSARGCLPLLLWLLFALLVAIILFVLLRACAFGISIPFLDIGTCRAGATVSTIGDLQREIVALEGQLIGRRDDCQTRGLAFAGPGAARSGQSLESTIDDRLAERNAGKGSLQISLVWDGYADLDLSLICGAGSIDYRSPRGCGGILDVDSNNGRTATARPVENITWADQQGVPAGDVPIAITLFNRRNETRTAIPYTVRIRRKDGDTVLSERVIEGVADANQLGRPAVVGKLNP</sequence>
<proteinExistence type="predicted"/>
<keyword evidence="1" id="KW-0472">Membrane</keyword>
<keyword evidence="1" id="KW-0812">Transmembrane</keyword>
<dbReference type="EMBL" id="JBAMYC010000026">
    <property type="protein sequence ID" value="MEI1252544.1"/>
    <property type="molecule type" value="Genomic_DNA"/>
</dbReference>
<dbReference type="RefSeq" id="WP_264399557.1">
    <property type="nucleotide sequence ID" value="NZ_JBAMYB010000024.1"/>
</dbReference>